<dbReference type="PRINTS" id="PR00929">
    <property type="entry name" value="ATHOOK"/>
</dbReference>
<evidence type="ECO:0000256" key="2">
    <source>
        <dbReference type="ARBA" id="ARBA00023125"/>
    </source>
</evidence>
<evidence type="ECO:0000313" key="5">
    <source>
        <dbReference type="Proteomes" id="UP000001610"/>
    </source>
</evidence>
<feature type="region of interest" description="Disordered" evidence="3">
    <location>
        <begin position="65"/>
        <end position="235"/>
    </location>
</feature>
<dbReference type="HOGENOM" id="CLU_1180156_0_0_1"/>
<accession>G3JKI9</accession>
<keyword evidence="5" id="KW-1185">Reference proteome</keyword>
<dbReference type="GO" id="GO:0005634">
    <property type="term" value="C:nucleus"/>
    <property type="evidence" value="ECO:0007669"/>
    <property type="project" value="InterPro"/>
</dbReference>
<dbReference type="InterPro" id="IPR017956">
    <property type="entry name" value="AT_hook_DNA-bd_motif"/>
</dbReference>
<evidence type="ECO:0000313" key="4">
    <source>
        <dbReference type="EMBL" id="EGX91428.1"/>
    </source>
</evidence>
<dbReference type="Proteomes" id="UP000001610">
    <property type="component" value="Unassembled WGS sequence"/>
</dbReference>
<dbReference type="RefSeq" id="XP_006670793.1">
    <property type="nucleotide sequence ID" value="XM_006670730.1"/>
</dbReference>
<dbReference type="GO" id="GO:0003677">
    <property type="term" value="F:DNA binding"/>
    <property type="evidence" value="ECO:0007669"/>
    <property type="project" value="UniProtKB-KW"/>
</dbReference>
<dbReference type="OMA" id="KHDEPAD"/>
<dbReference type="SMART" id="SM00384">
    <property type="entry name" value="AT_hook"/>
    <property type="match status" value="4"/>
</dbReference>
<sequence>MYLFIFAASQLFNLGLCDRYLSAIRLPGLFLFARKAIAHQHPSRYPFHPPKASFHIAHKRIIHTMAKTPEDANTTAAGDATAKRGRGRPPSGGVKKVYVPSGKPRGRPPTGKTPKPAYVPTGKPRGRPKGSGAKPAAAKATPKKTATSTGRPRGRPSSAAATPADEGGARRGRRPRASDAVGLETPTASKRKGRGRKSNADAAEEQLAQEDQDANAGEEDEEDEDAEAEEDVETA</sequence>
<dbReference type="GO" id="GO:0006355">
    <property type="term" value="P:regulation of DNA-templated transcription"/>
    <property type="evidence" value="ECO:0007669"/>
    <property type="project" value="InterPro"/>
</dbReference>
<keyword evidence="1" id="KW-0677">Repeat</keyword>
<dbReference type="VEuPathDB" id="FungiDB:CCM_05586"/>
<name>G3JKI9_CORMM</name>
<organism evidence="4 5">
    <name type="scientific">Cordyceps militaris (strain CM01)</name>
    <name type="common">Caterpillar fungus</name>
    <dbReference type="NCBI Taxonomy" id="983644"/>
    <lineage>
        <taxon>Eukaryota</taxon>
        <taxon>Fungi</taxon>
        <taxon>Dikarya</taxon>
        <taxon>Ascomycota</taxon>
        <taxon>Pezizomycotina</taxon>
        <taxon>Sordariomycetes</taxon>
        <taxon>Hypocreomycetidae</taxon>
        <taxon>Hypocreales</taxon>
        <taxon>Cordycipitaceae</taxon>
        <taxon>Cordyceps</taxon>
    </lineage>
</organism>
<dbReference type="GeneID" id="18167604"/>
<feature type="compositionally biased region" description="Acidic residues" evidence="3">
    <location>
        <begin position="202"/>
        <end position="235"/>
    </location>
</feature>
<dbReference type="KEGG" id="cmt:CCM_05586"/>
<feature type="compositionally biased region" description="Low complexity" evidence="3">
    <location>
        <begin position="130"/>
        <end position="150"/>
    </location>
</feature>
<dbReference type="OrthoDB" id="4870787at2759"/>
<dbReference type="PRINTS" id="PR00930">
    <property type="entry name" value="HIGHMOBLTYIY"/>
</dbReference>
<keyword evidence="2" id="KW-0238">DNA-binding</keyword>
<feature type="compositionally biased region" description="Low complexity" evidence="3">
    <location>
        <begin position="71"/>
        <end position="80"/>
    </location>
</feature>
<protein>
    <recommendedName>
        <fullName evidence="6">AT hook-like protein</fullName>
    </recommendedName>
</protein>
<reference evidence="4 5" key="1">
    <citation type="journal article" date="2011" name="Genome Biol.">
        <title>Genome sequence of the insect pathogenic fungus Cordyceps militaris, a valued traditional Chinese medicine.</title>
        <authorList>
            <person name="Zheng P."/>
            <person name="Xia Y."/>
            <person name="Xiao G."/>
            <person name="Xiong C."/>
            <person name="Hu X."/>
            <person name="Zhang S."/>
            <person name="Zheng H."/>
            <person name="Huang Y."/>
            <person name="Zhou Y."/>
            <person name="Wang S."/>
            <person name="Zhao G.P."/>
            <person name="Liu X."/>
            <person name="St Leger R.J."/>
            <person name="Wang C."/>
        </authorList>
    </citation>
    <scope>NUCLEOTIDE SEQUENCE [LARGE SCALE GENOMIC DNA]</scope>
    <source>
        <strain evidence="4 5">CM01</strain>
    </source>
</reference>
<dbReference type="eggNOG" id="ENOG502S09P">
    <property type="taxonomic scope" value="Eukaryota"/>
</dbReference>
<dbReference type="GO" id="GO:0000785">
    <property type="term" value="C:chromatin"/>
    <property type="evidence" value="ECO:0007669"/>
    <property type="project" value="InterPro"/>
</dbReference>
<dbReference type="InterPro" id="IPR000116">
    <property type="entry name" value="HMGA"/>
</dbReference>
<proteinExistence type="predicted"/>
<gene>
    <name evidence="4" type="ORF">CCM_05586</name>
</gene>
<evidence type="ECO:0000256" key="1">
    <source>
        <dbReference type="ARBA" id="ARBA00022737"/>
    </source>
</evidence>
<evidence type="ECO:0008006" key="6">
    <source>
        <dbReference type="Google" id="ProtNLM"/>
    </source>
</evidence>
<evidence type="ECO:0000256" key="3">
    <source>
        <dbReference type="SAM" id="MobiDB-lite"/>
    </source>
</evidence>
<dbReference type="InParanoid" id="G3JKI9"/>
<dbReference type="AlphaFoldDB" id="G3JKI9"/>
<dbReference type="EMBL" id="JH126402">
    <property type="protein sequence ID" value="EGX91428.1"/>
    <property type="molecule type" value="Genomic_DNA"/>
</dbReference>